<proteinExistence type="predicted"/>
<dbReference type="PANTHER" id="PTHR12245:SF5">
    <property type="entry name" value="SPRY DOMAIN-CONTAINING SOCS BOX PROTEIN 3"/>
    <property type="match status" value="1"/>
</dbReference>
<dbReference type="PROSITE" id="PS50188">
    <property type="entry name" value="B302_SPRY"/>
    <property type="match status" value="1"/>
</dbReference>
<dbReference type="Pfam" id="PF00754">
    <property type="entry name" value="F5_F8_type_C"/>
    <property type="match status" value="1"/>
</dbReference>
<evidence type="ECO:0000259" key="2">
    <source>
        <dbReference type="PROSITE" id="PS50188"/>
    </source>
</evidence>
<organism evidence="3 4">
    <name type="scientific">Lysinibacillus zambalensis</name>
    <dbReference type="NCBI Taxonomy" id="3160866"/>
    <lineage>
        <taxon>Bacteria</taxon>
        <taxon>Bacillati</taxon>
        <taxon>Bacillota</taxon>
        <taxon>Bacilli</taxon>
        <taxon>Bacillales</taxon>
        <taxon>Bacillaceae</taxon>
        <taxon>Lysinibacillus</taxon>
    </lineage>
</organism>
<dbReference type="EMBL" id="JBEGDG010000007">
    <property type="protein sequence ID" value="MEQ6355280.1"/>
    <property type="molecule type" value="Genomic_DNA"/>
</dbReference>
<dbReference type="InterPro" id="IPR001870">
    <property type="entry name" value="B30.2/SPRY"/>
</dbReference>
<dbReference type="Proteomes" id="UP001478862">
    <property type="component" value="Unassembled WGS sequence"/>
</dbReference>
<reference evidence="3 4" key="1">
    <citation type="submission" date="2024-06" db="EMBL/GenBank/DDBJ databases">
        <title>Lysinibacillus zambalefons sp. nov., a Novel Firmicute Isolated from the Poon Bato Zambales Hyperalkaline Spring.</title>
        <authorList>
            <person name="Aja J.A."/>
            <person name="Lazaro J.E.H."/>
            <person name="Llorin L.D."/>
            <person name="Lim K.R."/>
            <person name="Teodosio J."/>
            <person name="Dalisay D.S."/>
        </authorList>
    </citation>
    <scope>NUCLEOTIDE SEQUENCE [LARGE SCALE GENOMIC DNA]</scope>
    <source>
        <strain evidence="3 4">M3</strain>
    </source>
</reference>
<protein>
    <submittedName>
        <fullName evidence="3">SPRY domain-containing protein</fullName>
    </submittedName>
</protein>
<feature type="domain" description="F5/8 type C" evidence="1">
    <location>
        <begin position="195"/>
        <end position="331"/>
    </location>
</feature>
<gene>
    <name evidence="3" type="ORF">ABNX05_11680</name>
</gene>
<dbReference type="InterPro" id="IPR050672">
    <property type="entry name" value="FBXO45-Fsn/SPSB_families"/>
</dbReference>
<dbReference type="InterPro" id="IPR043136">
    <property type="entry name" value="B30.2/SPRY_sf"/>
</dbReference>
<dbReference type="Gene3D" id="2.60.120.260">
    <property type="entry name" value="Galactose-binding domain-like"/>
    <property type="match status" value="1"/>
</dbReference>
<dbReference type="SMART" id="SM00449">
    <property type="entry name" value="SPRY"/>
    <property type="match status" value="1"/>
</dbReference>
<accession>A0ABV1MRZ1</accession>
<dbReference type="PROSITE" id="PS50022">
    <property type="entry name" value="FA58C_3"/>
    <property type="match status" value="1"/>
</dbReference>
<dbReference type="InterPro" id="IPR008979">
    <property type="entry name" value="Galactose-bd-like_sf"/>
</dbReference>
<dbReference type="SUPFAM" id="SSF49785">
    <property type="entry name" value="Galactose-binding domain-like"/>
    <property type="match status" value="1"/>
</dbReference>
<feature type="domain" description="B30.2/SPRY" evidence="2">
    <location>
        <begin position="1"/>
        <end position="162"/>
    </location>
</feature>
<dbReference type="Pfam" id="PF00622">
    <property type="entry name" value="SPRY"/>
    <property type="match status" value="1"/>
</dbReference>
<keyword evidence="4" id="KW-1185">Reference proteome</keyword>
<comment type="caution">
    <text evidence="3">The sequence shown here is derived from an EMBL/GenBank/DDBJ whole genome shotgun (WGS) entry which is preliminary data.</text>
</comment>
<evidence type="ECO:0000313" key="4">
    <source>
        <dbReference type="Proteomes" id="UP001478862"/>
    </source>
</evidence>
<dbReference type="RefSeq" id="WP_349659909.1">
    <property type="nucleotide sequence ID" value="NZ_JBEGDG010000007.1"/>
</dbReference>
<dbReference type="Gene3D" id="2.60.120.920">
    <property type="match status" value="1"/>
</dbReference>
<dbReference type="InterPro" id="IPR000421">
    <property type="entry name" value="FA58C"/>
</dbReference>
<sequence>MRYTLDTSYSTGRVYSNGDRTVLMTNNIYPVRGIKPLEKNKKLYWEVKCEKVTNGYVVIGVGNVNASMNSYDETLNRRVYYGSSGQAWTNTGKVYGAIYGEGDTVGIAVDLTVGTVTFYKNGASQGIAFNDLTSMGDIYPYASANQPNTPATATFNFAKKDLKYSIPQGYKALDFGGVLLQSNNKIYSLESIDKWYETKMTSNNSPVPLVASASSSYSTDYLPWRAFDGSLVDLPNGGNNCWLTSNRVLTGYIQLDFGKNTNISGFSLTPRQNSDVAVGINCMPKNFTFLGSDDGINYSVINEYKNESWTHHTQERTFTFKKPVSYRYYKLDVKEINGGTLYVAIGEIKFLKPMIINELPIASMKNFVNYGQTSLLNLSLPITTKNYTLQDIVSKNGQGLWTAKLDRKPLSISFK</sequence>
<dbReference type="SUPFAM" id="SSF49899">
    <property type="entry name" value="Concanavalin A-like lectins/glucanases"/>
    <property type="match status" value="1"/>
</dbReference>
<dbReference type="InterPro" id="IPR013320">
    <property type="entry name" value="ConA-like_dom_sf"/>
</dbReference>
<dbReference type="PANTHER" id="PTHR12245">
    <property type="entry name" value="SPRY DOMAIN CONTAINING SOCS BOX PROTEIN"/>
    <property type="match status" value="1"/>
</dbReference>
<dbReference type="CDD" id="cd11709">
    <property type="entry name" value="SPRY"/>
    <property type="match status" value="1"/>
</dbReference>
<dbReference type="InterPro" id="IPR003877">
    <property type="entry name" value="SPRY_dom"/>
</dbReference>
<evidence type="ECO:0000259" key="1">
    <source>
        <dbReference type="PROSITE" id="PS50022"/>
    </source>
</evidence>
<name>A0ABV1MRZ1_9BACI</name>
<evidence type="ECO:0000313" key="3">
    <source>
        <dbReference type="EMBL" id="MEQ6355280.1"/>
    </source>
</evidence>